<keyword evidence="1" id="KW-0812">Transmembrane</keyword>
<keyword evidence="1" id="KW-1133">Transmembrane helix</keyword>
<sequence>MFKVFRNRLCPYIFTAFILYLAQTIESYAGIVQAQFQERGAVVALEKNTMMPTVDIAVVRDIERKDGLAFVKSGKASLFTLVWDTVSVISLLASLATGSILGGVISFVGLLL</sequence>
<feature type="transmembrane region" description="Helical" evidence="1">
    <location>
        <begin position="88"/>
        <end position="111"/>
    </location>
</feature>
<feature type="transmembrane region" description="Helical" evidence="1">
    <location>
        <begin position="12"/>
        <end position="31"/>
    </location>
</feature>
<name>A0ABV2FPZ2_9HYPH</name>
<proteinExistence type="predicted"/>
<evidence type="ECO:0000313" key="2">
    <source>
        <dbReference type="EMBL" id="MET3560640.1"/>
    </source>
</evidence>
<evidence type="ECO:0008006" key="4">
    <source>
        <dbReference type="Google" id="ProtNLM"/>
    </source>
</evidence>
<protein>
    <recommendedName>
        <fullName evidence="4">ABC transporter permease</fullName>
    </recommendedName>
</protein>
<evidence type="ECO:0000256" key="1">
    <source>
        <dbReference type="SAM" id="Phobius"/>
    </source>
</evidence>
<organism evidence="2 3">
    <name type="scientific">Bartonella japonica</name>
    <dbReference type="NCBI Taxonomy" id="357761"/>
    <lineage>
        <taxon>Bacteria</taxon>
        <taxon>Pseudomonadati</taxon>
        <taxon>Pseudomonadota</taxon>
        <taxon>Alphaproteobacteria</taxon>
        <taxon>Hyphomicrobiales</taxon>
        <taxon>Bartonellaceae</taxon>
        <taxon>Bartonella</taxon>
    </lineage>
</organism>
<comment type="caution">
    <text evidence="2">The sequence shown here is derived from an EMBL/GenBank/DDBJ whole genome shotgun (WGS) entry which is preliminary data.</text>
</comment>
<gene>
    <name evidence="2" type="ORF">ABID39_001348</name>
</gene>
<reference evidence="2 3" key="1">
    <citation type="submission" date="2024-06" db="EMBL/GenBank/DDBJ databases">
        <title>Genomic Encyclopedia of Type Strains, Phase IV (KMG-IV): sequencing the most valuable type-strain genomes for metagenomic binning, comparative biology and taxonomic classification.</title>
        <authorList>
            <person name="Goeker M."/>
        </authorList>
    </citation>
    <scope>NUCLEOTIDE SEQUENCE [LARGE SCALE GENOMIC DNA]</scope>
    <source>
        <strain evidence="2 3">DSM 23650</strain>
    </source>
</reference>
<evidence type="ECO:0000313" key="3">
    <source>
        <dbReference type="Proteomes" id="UP001549112"/>
    </source>
</evidence>
<dbReference type="EMBL" id="JBEPLT010000015">
    <property type="protein sequence ID" value="MET3560640.1"/>
    <property type="molecule type" value="Genomic_DNA"/>
</dbReference>
<accession>A0ABV2FPZ2</accession>
<keyword evidence="1" id="KW-0472">Membrane</keyword>
<dbReference type="RefSeq" id="WP_354187174.1">
    <property type="nucleotide sequence ID" value="NZ_JBEPLT010000015.1"/>
</dbReference>
<dbReference type="Proteomes" id="UP001549112">
    <property type="component" value="Unassembled WGS sequence"/>
</dbReference>
<keyword evidence="3" id="KW-1185">Reference proteome</keyword>